<dbReference type="PANTHER" id="PTHR11214:SF235">
    <property type="entry name" value="HEXOSYLTRANSFERASE"/>
    <property type="match status" value="1"/>
</dbReference>
<dbReference type="EMBL" id="BMAT01012127">
    <property type="protein sequence ID" value="GFR86439.1"/>
    <property type="molecule type" value="Genomic_DNA"/>
</dbReference>
<dbReference type="GO" id="GO:0006493">
    <property type="term" value="P:protein O-linked glycosylation"/>
    <property type="evidence" value="ECO:0007669"/>
    <property type="project" value="TreeGrafter"/>
</dbReference>
<evidence type="ECO:0000256" key="2">
    <source>
        <dbReference type="ARBA" id="ARBA00008661"/>
    </source>
</evidence>
<evidence type="ECO:0000256" key="4">
    <source>
        <dbReference type="ARBA" id="ARBA00022679"/>
    </source>
</evidence>
<evidence type="ECO:0000256" key="7">
    <source>
        <dbReference type="ARBA" id="ARBA00022989"/>
    </source>
</evidence>
<evidence type="ECO:0000256" key="9">
    <source>
        <dbReference type="ARBA" id="ARBA00023136"/>
    </source>
</evidence>
<sequence length="320" mass="36388">MKHTVKICARSFKSRRWLLMFIIACIASVNILLLLFQTPAAHTSRVQGLSVSPGGSLMIDIQGLLAPAGAPINDLSKHPIVNNGKVKYLINPKDLCFRGPIELLVAVSSHAMNLERRKRTRESFNVGPQRDAKLRLVFFVSVYTHLEGFQHKIQTESDRYGDIVQIKAVESYKNLTLKSIAILYWSSRHCAQARYILKQDDDVKVDTFNVIRALRQRSMKFDHFIVGNSKLLVESPIRDELSKYYTSKEDFADSYYPIFVHGPGYAFPRATGALLYQASLRTSYFWLEDVYITGLCAAKAGVPVFFDSQFVLHEQWGNEM</sequence>
<dbReference type="GO" id="GO:0000139">
    <property type="term" value="C:Golgi membrane"/>
    <property type="evidence" value="ECO:0007669"/>
    <property type="project" value="UniProtKB-SubCell"/>
</dbReference>
<dbReference type="Proteomes" id="UP000762676">
    <property type="component" value="Unassembled WGS sequence"/>
</dbReference>
<accession>A0AAV4GMF4</accession>
<name>A0AAV4GMF4_9GAST</name>
<keyword evidence="4" id="KW-0808">Transferase</keyword>
<evidence type="ECO:0000313" key="11">
    <source>
        <dbReference type="EMBL" id="GFR86439.1"/>
    </source>
</evidence>
<evidence type="ECO:0000256" key="10">
    <source>
        <dbReference type="RuleBase" id="RU363063"/>
    </source>
</evidence>
<evidence type="ECO:0000256" key="5">
    <source>
        <dbReference type="ARBA" id="ARBA00022692"/>
    </source>
</evidence>
<evidence type="ECO:0000256" key="1">
    <source>
        <dbReference type="ARBA" id="ARBA00004323"/>
    </source>
</evidence>
<keyword evidence="8 10" id="KW-0333">Golgi apparatus</keyword>
<dbReference type="InterPro" id="IPR002659">
    <property type="entry name" value="Glyco_trans_31"/>
</dbReference>
<keyword evidence="12" id="KW-1185">Reference proteome</keyword>
<keyword evidence="3 10" id="KW-0328">Glycosyltransferase</keyword>
<comment type="caution">
    <text evidence="11">The sequence shown here is derived from an EMBL/GenBank/DDBJ whole genome shotgun (WGS) entry which is preliminary data.</text>
</comment>
<gene>
    <name evidence="11" type="ORF">ElyMa_006052300</name>
</gene>
<evidence type="ECO:0000256" key="3">
    <source>
        <dbReference type="ARBA" id="ARBA00022676"/>
    </source>
</evidence>
<feature type="transmembrane region" description="Helical" evidence="10">
    <location>
        <begin position="17"/>
        <end position="36"/>
    </location>
</feature>
<comment type="subcellular location">
    <subcellularLocation>
        <location evidence="1 10">Golgi apparatus membrane</location>
        <topology evidence="1 10">Single-pass type II membrane protein</topology>
    </subcellularLocation>
</comment>
<proteinExistence type="inferred from homology"/>
<keyword evidence="6 10" id="KW-0735">Signal-anchor</keyword>
<dbReference type="AlphaFoldDB" id="A0AAV4GMF4"/>
<keyword evidence="7 10" id="KW-1133">Transmembrane helix</keyword>
<reference evidence="11 12" key="1">
    <citation type="journal article" date="2021" name="Elife">
        <title>Chloroplast acquisition without the gene transfer in kleptoplastic sea slugs, Plakobranchus ocellatus.</title>
        <authorList>
            <person name="Maeda T."/>
            <person name="Takahashi S."/>
            <person name="Yoshida T."/>
            <person name="Shimamura S."/>
            <person name="Takaki Y."/>
            <person name="Nagai Y."/>
            <person name="Toyoda A."/>
            <person name="Suzuki Y."/>
            <person name="Arimoto A."/>
            <person name="Ishii H."/>
            <person name="Satoh N."/>
            <person name="Nishiyama T."/>
            <person name="Hasebe M."/>
            <person name="Maruyama T."/>
            <person name="Minagawa J."/>
            <person name="Obokata J."/>
            <person name="Shigenobu S."/>
        </authorList>
    </citation>
    <scope>NUCLEOTIDE SEQUENCE [LARGE SCALE GENOMIC DNA]</scope>
</reference>
<evidence type="ECO:0000256" key="8">
    <source>
        <dbReference type="ARBA" id="ARBA00023034"/>
    </source>
</evidence>
<protein>
    <recommendedName>
        <fullName evidence="10">Hexosyltransferase</fullName>
        <ecNumber evidence="10">2.4.1.-</ecNumber>
    </recommendedName>
</protein>
<comment type="similarity">
    <text evidence="2 10">Belongs to the glycosyltransferase 31 family.</text>
</comment>
<dbReference type="GO" id="GO:0016758">
    <property type="term" value="F:hexosyltransferase activity"/>
    <property type="evidence" value="ECO:0007669"/>
    <property type="project" value="InterPro"/>
</dbReference>
<dbReference type="Pfam" id="PF01762">
    <property type="entry name" value="Galactosyl_T"/>
    <property type="match status" value="1"/>
</dbReference>
<evidence type="ECO:0000256" key="6">
    <source>
        <dbReference type="ARBA" id="ARBA00022968"/>
    </source>
</evidence>
<dbReference type="EC" id="2.4.1.-" evidence="10"/>
<dbReference type="PANTHER" id="PTHR11214">
    <property type="entry name" value="BETA-1,3-N-ACETYLGLUCOSAMINYLTRANSFERASE"/>
    <property type="match status" value="1"/>
</dbReference>
<organism evidence="11 12">
    <name type="scientific">Elysia marginata</name>
    <dbReference type="NCBI Taxonomy" id="1093978"/>
    <lineage>
        <taxon>Eukaryota</taxon>
        <taxon>Metazoa</taxon>
        <taxon>Spiralia</taxon>
        <taxon>Lophotrochozoa</taxon>
        <taxon>Mollusca</taxon>
        <taxon>Gastropoda</taxon>
        <taxon>Heterobranchia</taxon>
        <taxon>Euthyneura</taxon>
        <taxon>Panpulmonata</taxon>
        <taxon>Sacoglossa</taxon>
        <taxon>Placobranchoidea</taxon>
        <taxon>Plakobranchidae</taxon>
        <taxon>Elysia</taxon>
    </lineage>
</organism>
<keyword evidence="9 10" id="KW-0472">Membrane</keyword>
<keyword evidence="5 10" id="KW-0812">Transmembrane</keyword>
<dbReference type="Gene3D" id="3.90.550.50">
    <property type="match status" value="1"/>
</dbReference>
<evidence type="ECO:0000313" key="12">
    <source>
        <dbReference type="Proteomes" id="UP000762676"/>
    </source>
</evidence>